<sequence length="125" mass="14251">MPCVDRLPVNDTNECPQEKFALGWACCVDAVRISISLPFSYPFLTLSVPFPFPFLIYEERGITTTSLTPPATFRSTRQSPAFPSSTLSRPGPLCQESPHPFLSQPRKRMERCHRWPSPTKRRWGP</sequence>
<evidence type="ECO:0000313" key="2">
    <source>
        <dbReference type="EMBL" id="KAF1999792.1"/>
    </source>
</evidence>
<feature type="compositionally biased region" description="Polar residues" evidence="1">
    <location>
        <begin position="67"/>
        <end position="88"/>
    </location>
</feature>
<reference evidence="2" key="1">
    <citation type="journal article" date="2020" name="Stud. Mycol.">
        <title>101 Dothideomycetes genomes: a test case for predicting lifestyles and emergence of pathogens.</title>
        <authorList>
            <person name="Haridas S."/>
            <person name="Albert R."/>
            <person name="Binder M."/>
            <person name="Bloem J."/>
            <person name="Labutti K."/>
            <person name="Salamov A."/>
            <person name="Andreopoulos B."/>
            <person name="Baker S."/>
            <person name="Barry K."/>
            <person name="Bills G."/>
            <person name="Bluhm B."/>
            <person name="Cannon C."/>
            <person name="Castanera R."/>
            <person name="Culley D."/>
            <person name="Daum C."/>
            <person name="Ezra D."/>
            <person name="Gonzalez J."/>
            <person name="Henrissat B."/>
            <person name="Kuo A."/>
            <person name="Liang C."/>
            <person name="Lipzen A."/>
            <person name="Lutzoni F."/>
            <person name="Magnuson J."/>
            <person name="Mondo S."/>
            <person name="Nolan M."/>
            <person name="Ohm R."/>
            <person name="Pangilinan J."/>
            <person name="Park H.-J."/>
            <person name="Ramirez L."/>
            <person name="Alfaro M."/>
            <person name="Sun H."/>
            <person name="Tritt A."/>
            <person name="Yoshinaga Y."/>
            <person name="Zwiers L.-H."/>
            <person name="Turgeon B."/>
            <person name="Goodwin S."/>
            <person name="Spatafora J."/>
            <person name="Crous P."/>
            <person name="Grigoriev I."/>
        </authorList>
    </citation>
    <scope>NUCLEOTIDE SEQUENCE</scope>
    <source>
        <strain evidence="2">CBS 123094</strain>
    </source>
</reference>
<dbReference type="EMBL" id="ML977593">
    <property type="protein sequence ID" value="KAF1999792.1"/>
    <property type="molecule type" value="Genomic_DNA"/>
</dbReference>
<evidence type="ECO:0000313" key="3">
    <source>
        <dbReference type="Proteomes" id="UP000799779"/>
    </source>
</evidence>
<name>A0A6A5WDR8_9PLEO</name>
<proteinExistence type="predicted"/>
<dbReference type="Proteomes" id="UP000799779">
    <property type="component" value="Unassembled WGS sequence"/>
</dbReference>
<gene>
    <name evidence="2" type="ORF">P154DRAFT_213731</name>
</gene>
<dbReference type="AlphaFoldDB" id="A0A6A5WDR8"/>
<organism evidence="2 3">
    <name type="scientific">Amniculicola lignicola CBS 123094</name>
    <dbReference type="NCBI Taxonomy" id="1392246"/>
    <lineage>
        <taxon>Eukaryota</taxon>
        <taxon>Fungi</taxon>
        <taxon>Dikarya</taxon>
        <taxon>Ascomycota</taxon>
        <taxon>Pezizomycotina</taxon>
        <taxon>Dothideomycetes</taxon>
        <taxon>Pleosporomycetidae</taxon>
        <taxon>Pleosporales</taxon>
        <taxon>Amniculicolaceae</taxon>
        <taxon>Amniculicola</taxon>
    </lineage>
</organism>
<accession>A0A6A5WDR8</accession>
<keyword evidence="3" id="KW-1185">Reference proteome</keyword>
<protein>
    <submittedName>
        <fullName evidence="2">Uncharacterized protein</fullName>
    </submittedName>
</protein>
<feature type="region of interest" description="Disordered" evidence="1">
    <location>
        <begin position="67"/>
        <end position="125"/>
    </location>
</feature>
<evidence type="ECO:0000256" key="1">
    <source>
        <dbReference type="SAM" id="MobiDB-lite"/>
    </source>
</evidence>